<dbReference type="Pfam" id="PF17780">
    <property type="entry name" value="OCRE"/>
    <property type="match status" value="1"/>
</dbReference>
<evidence type="ECO:0000313" key="16">
    <source>
        <dbReference type="Proteomes" id="UP001186944"/>
    </source>
</evidence>
<dbReference type="InterPro" id="IPR000467">
    <property type="entry name" value="G_patch_dom"/>
</dbReference>
<feature type="domain" description="RanBP2-type" evidence="14">
    <location>
        <begin position="244"/>
        <end position="278"/>
    </location>
</feature>
<evidence type="ECO:0000256" key="4">
    <source>
        <dbReference type="ARBA" id="ARBA00022771"/>
    </source>
</evidence>
<comment type="subcellular location">
    <subcellularLocation>
        <location evidence="1">Nucleus</location>
    </subcellularLocation>
</comment>
<dbReference type="SMART" id="SM00443">
    <property type="entry name" value="G_patch"/>
    <property type="match status" value="1"/>
</dbReference>
<dbReference type="SMART" id="SM00360">
    <property type="entry name" value="RRM"/>
    <property type="match status" value="2"/>
</dbReference>
<feature type="compositionally biased region" description="Basic and acidic residues" evidence="10">
    <location>
        <begin position="92"/>
        <end position="125"/>
    </location>
</feature>
<accession>A0AA89C6A6</accession>
<proteinExistence type="predicted"/>
<evidence type="ECO:0008006" key="17">
    <source>
        <dbReference type="Google" id="ProtNLM"/>
    </source>
</evidence>
<dbReference type="PROSITE" id="PS50199">
    <property type="entry name" value="ZF_RANBP2_2"/>
    <property type="match status" value="1"/>
</dbReference>
<evidence type="ECO:0000256" key="10">
    <source>
        <dbReference type="SAM" id="MobiDB-lite"/>
    </source>
</evidence>
<feature type="domain" description="RRM" evidence="11">
    <location>
        <begin position="297"/>
        <end position="379"/>
    </location>
</feature>
<dbReference type="SMART" id="SM00547">
    <property type="entry name" value="ZnF_RBZ"/>
    <property type="match status" value="1"/>
</dbReference>
<reference evidence="15" key="1">
    <citation type="submission" date="2019-08" db="EMBL/GenBank/DDBJ databases">
        <title>The improved chromosome-level genome for the pearl oyster Pinctada fucata martensii using PacBio sequencing and Hi-C.</title>
        <authorList>
            <person name="Zheng Z."/>
        </authorList>
    </citation>
    <scope>NUCLEOTIDE SEQUENCE</scope>
    <source>
        <strain evidence="15">ZZ-2019</strain>
        <tissue evidence="15">Adductor muscle</tissue>
    </source>
</reference>
<dbReference type="PANTHER" id="PTHR13948:SF3">
    <property type="entry name" value="FI21118P1"/>
    <property type="match status" value="1"/>
</dbReference>
<dbReference type="CDD" id="cd12313">
    <property type="entry name" value="RRM1_RRM2_RBM5_like"/>
    <property type="match status" value="1"/>
</dbReference>
<dbReference type="GO" id="GO:0003723">
    <property type="term" value="F:RNA binding"/>
    <property type="evidence" value="ECO:0007669"/>
    <property type="project" value="UniProtKB-UniRule"/>
</dbReference>
<feature type="compositionally biased region" description="Low complexity" evidence="10">
    <location>
        <begin position="664"/>
        <end position="680"/>
    </location>
</feature>
<dbReference type="Proteomes" id="UP001186944">
    <property type="component" value="Unassembled WGS sequence"/>
</dbReference>
<dbReference type="InterPro" id="IPR035979">
    <property type="entry name" value="RBD_domain_sf"/>
</dbReference>
<feature type="compositionally biased region" description="Basic and acidic residues" evidence="10">
    <location>
        <begin position="768"/>
        <end position="779"/>
    </location>
</feature>
<dbReference type="PROSITE" id="PS50102">
    <property type="entry name" value="RRM"/>
    <property type="match status" value="2"/>
</dbReference>
<feature type="compositionally biased region" description="Basic and acidic residues" evidence="10">
    <location>
        <begin position="61"/>
        <end position="78"/>
    </location>
</feature>
<feature type="region of interest" description="Disordered" evidence="10">
    <location>
        <begin position="51"/>
        <end position="153"/>
    </location>
</feature>
<keyword evidence="5" id="KW-0862">Zinc</keyword>
<dbReference type="AlphaFoldDB" id="A0AA89C6A6"/>
<dbReference type="Pfam" id="PF01585">
    <property type="entry name" value="G-patch"/>
    <property type="match status" value="1"/>
</dbReference>
<dbReference type="Gene3D" id="3.30.70.330">
    <property type="match status" value="2"/>
</dbReference>
<dbReference type="Pfam" id="PF00076">
    <property type="entry name" value="RRM_1"/>
    <property type="match status" value="2"/>
</dbReference>
<keyword evidence="2" id="KW-0479">Metal-binding</keyword>
<dbReference type="CDD" id="cd16162">
    <property type="entry name" value="OCRE_RBM5_like"/>
    <property type="match status" value="1"/>
</dbReference>
<dbReference type="SUPFAM" id="SSF54928">
    <property type="entry name" value="RNA-binding domain, RBD"/>
    <property type="match status" value="2"/>
</dbReference>
<evidence type="ECO:0000313" key="15">
    <source>
        <dbReference type="EMBL" id="KAK3102569.1"/>
    </source>
</evidence>
<dbReference type="PROSITE" id="PS50157">
    <property type="entry name" value="ZINC_FINGER_C2H2_2"/>
    <property type="match status" value="1"/>
</dbReference>
<feature type="compositionally biased region" description="Basic and acidic residues" evidence="10">
    <location>
        <begin position="477"/>
        <end position="487"/>
    </location>
</feature>
<feature type="compositionally biased region" description="Basic residues" evidence="10">
    <location>
        <begin position="79"/>
        <end position="91"/>
    </location>
</feature>
<feature type="region of interest" description="Disordered" evidence="10">
    <location>
        <begin position="651"/>
        <end position="702"/>
    </location>
</feature>
<feature type="region of interest" description="Disordered" evidence="10">
    <location>
        <begin position="1"/>
        <end position="27"/>
    </location>
</feature>
<feature type="region of interest" description="Disordered" evidence="10">
    <location>
        <begin position="562"/>
        <end position="586"/>
    </location>
</feature>
<dbReference type="GO" id="GO:0008270">
    <property type="term" value="F:zinc ion binding"/>
    <property type="evidence" value="ECO:0007669"/>
    <property type="project" value="UniProtKB-KW"/>
</dbReference>
<organism evidence="15 16">
    <name type="scientific">Pinctada imbricata</name>
    <name type="common">Atlantic pearl-oyster</name>
    <name type="synonym">Pinctada martensii</name>
    <dbReference type="NCBI Taxonomy" id="66713"/>
    <lineage>
        <taxon>Eukaryota</taxon>
        <taxon>Metazoa</taxon>
        <taxon>Spiralia</taxon>
        <taxon>Lophotrochozoa</taxon>
        <taxon>Mollusca</taxon>
        <taxon>Bivalvia</taxon>
        <taxon>Autobranchia</taxon>
        <taxon>Pteriomorphia</taxon>
        <taxon>Pterioida</taxon>
        <taxon>Pterioidea</taxon>
        <taxon>Pteriidae</taxon>
        <taxon>Pinctada</taxon>
    </lineage>
</organism>
<feature type="compositionally biased region" description="Basic and acidic residues" evidence="10">
    <location>
        <begin position="576"/>
        <end position="586"/>
    </location>
</feature>
<feature type="domain" description="C2H2-type" evidence="12">
    <location>
        <begin position="718"/>
        <end position="748"/>
    </location>
</feature>
<evidence type="ECO:0000256" key="6">
    <source>
        <dbReference type="ARBA" id="ARBA00022884"/>
    </source>
</evidence>
<evidence type="ECO:0000256" key="9">
    <source>
        <dbReference type="PROSITE-ProRule" id="PRU00322"/>
    </source>
</evidence>
<dbReference type="SUPFAM" id="SSF90209">
    <property type="entry name" value="Ran binding protein zinc finger-like"/>
    <property type="match status" value="1"/>
</dbReference>
<sequence length="881" mass="99778">MQVQNFQNQENFGEYQGEGFTYSQGEGQYEYEEGEYIEGYSGYEEGQYELMPEAMGYNQMTEEHAVQGGDDRDRERDRDRRRHRDRRRDRRHDRDERRRDRDRDRDRDRGRDRRDRDRSAHRSDDDRYDDDANSNDSYARSDRSDDRAGEKWMTDTPTNTVLLRGMPAYLEEKDIRAELMMCQLPVKDVRLMRRSSGSSRGFAFVEFQSIADAQRWMDHYQGQLMIQNQVVATMHYSTPKTGPEKGPIHKTDWTCSKCGVHNFKRRDQCFKCNISREESERKQEGDGFEQVGTNPCNTLVLRGLDALTTEDSVITALSHVSYSAVKNIRVVRDEATNTSRGYGFMELNSVAEATKLLDQLARNPLEVDGKQLLVAYAKNTFTTAMATLAASQTSGEGSWSYNQQSGYYDSSYYQGQDGYQQSTGQYFEGQNYDYAQWYGEQQNYQQGGSSTQTDSTNAAAAVAQAAIQQANAAKSSKKSEKNKDDQKTSVTSPTTSTASTSSNAEYPVYPPPDVSTYQYDETSGYYYDPLTTLYYDANSQYYYNSTTQQFLYWDAERSTYLPAPTDVQPGGLEDGNPEKKKKEEKKEKVKIAKKIAKDMEKWAQTLNKQKDAIKGMRSINIMTAQKREEARESAAADAGYAILEKSAKGNLEDKKLMPPPSIAGGKVSSPSLSGSKPGLVASYGGDSDEEDPGADDENNFSSSGGVIDEAKLTDWNKLACLLCKRQFQTREILIKHQQMSDLHKQNLENLYKTKGLPYPPVEASGVQYRDRAKERREKYGIPPPPEPRRKDRQDAPVPYEEPTKAGIGGDNIGNKMLQKMGWQSGKGLGKKEQGIVNPVEAQRRTQAAGLGMRGSNYGAVAGDTYKDTMKKTMFARYHEME</sequence>
<gene>
    <name evidence="15" type="ORF">FSP39_012243</name>
</gene>
<keyword evidence="3" id="KW-0677">Repeat</keyword>
<dbReference type="InterPro" id="IPR012677">
    <property type="entry name" value="Nucleotide-bd_a/b_plait_sf"/>
</dbReference>
<feature type="compositionally biased region" description="Low complexity" evidence="10">
    <location>
        <begin position="488"/>
        <end position="502"/>
    </location>
</feature>
<dbReference type="GO" id="GO:0000398">
    <property type="term" value="P:mRNA splicing, via spliceosome"/>
    <property type="evidence" value="ECO:0007669"/>
    <property type="project" value="TreeGrafter"/>
</dbReference>
<dbReference type="EMBL" id="VSWD01000005">
    <property type="protein sequence ID" value="KAK3102569.1"/>
    <property type="molecule type" value="Genomic_DNA"/>
</dbReference>
<dbReference type="InterPro" id="IPR041591">
    <property type="entry name" value="OCRE"/>
</dbReference>
<evidence type="ECO:0000256" key="2">
    <source>
        <dbReference type="ARBA" id="ARBA00022723"/>
    </source>
</evidence>
<dbReference type="PROSITE" id="PS50174">
    <property type="entry name" value="G_PATCH"/>
    <property type="match status" value="1"/>
</dbReference>
<feature type="compositionally biased region" description="Basic and acidic residues" evidence="10">
    <location>
        <begin position="139"/>
        <end position="153"/>
    </location>
</feature>
<evidence type="ECO:0000259" key="12">
    <source>
        <dbReference type="PROSITE" id="PS50157"/>
    </source>
</evidence>
<dbReference type="InterPro" id="IPR013087">
    <property type="entry name" value="Znf_C2H2_type"/>
</dbReference>
<feature type="compositionally biased region" description="Acidic residues" evidence="10">
    <location>
        <begin position="686"/>
        <end position="698"/>
    </location>
</feature>
<keyword evidence="7" id="KW-0539">Nucleus</keyword>
<dbReference type="Gene3D" id="4.10.1060.10">
    <property type="entry name" value="Zinc finger, RanBP2-type"/>
    <property type="match status" value="1"/>
</dbReference>
<evidence type="ECO:0000256" key="7">
    <source>
        <dbReference type="ARBA" id="ARBA00023242"/>
    </source>
</evidence>
<feature type="compositionally biased region" description="Polar residues" evidence="10">
    <location>
        <begin position="1"/>
        <end position="11"/>
    </location>
</feature>
<evidence type="ECO:0000259" key="14">
    <source>
        <dbReference type="PROSITE" id="PS50199"/>
    </source>
</evidence>
<evidence type="ECO:0000259" key="11">
    <source>
        <dbReference type="PROSITE" id="PS50102"/>
    </source>
</evidence>
<evidence type="ECO:0000256" key="5">
    <source>
        <dbReference type="ARBA" id="ARBA00022833"/>
    </source>
</evidence>
<keyword evidence="4 9" id="KW-0863">Zinc-finger</keyword>
<comment type="caution">
    <text evidence="15">The sequence shown here is derived from an EMBL/GenBank/DDBJ whole genome shotgun (WGS) entry which is preliminary data.</text>
</comment>
<evidence type="ECO:0000256" key="3">
    <source>
        <dbReference type="ARBA" id="ARBA00022737"/>
    </source>
</evidence>
<dbReference type="InterPro" id="IPR036443">
    <property type="entry name" value="Znf_RanBP2_sf"/>
</dbReference>
<feature type="region of interest" description="Disordered" evidence="10">
    <location>
        <begin position="753"/>
        <end position="811"/>
    </location>
</feature>
<evidence type="ECO:0000256" key="8">
    <source>
        <dbReference type="PROSITE-ProRule" id="PRU00176"/>
    </source>
</evidence>
<dbReference type="GO" id="GO:0005634">
    <property type="term" value="C:nucleus"/>
    <property type="evidence" value="ECO:0007669"/>
    <property type="project" value="UniProtKB-SubCell"/>
</dbReference>
<keyword evidence="16" id="KW-1185">Reference proteome</keyword>
<protein>
    <recommendedName>
        <fullName evidence="17">RNA-binding protein 5</fullName>
    </recommendedName>
</protein>
<evidence type="ECO:0000256" key="1">
    <source>
        <dbReference type="ARBA" id="ARBA00004123"/>
    </source>
</evidence>
<feature type="domain" description="RRM" evidence="11">
    <location>
        <begin position="159"/>
        <end position="239"/>
    </location>
</feature>
<feature type="region of interest" description="Disordered" evidence="10">
    <location>
        <begin position="471"/>
        <end position="520"/>
    </location>
</feature>
<dbReference type="PROSITE" id="PS01358">
    <property type="entry name" value="ZF_RANBP2_1"/>
    <property type="match status" value="1"/>
</dbReference>
<name>A0AA89C6A6_PINIB</name>
<evidence type="ECO:0000259" key="13">
    <source>
        <dbReference type="PROSITE" id="PS50174"/>
    </source>
</evidence>
<dbReference type="PANTHER" id="PTHR13948">
    <property type="entry name" value="RNA-BINDING PROTEIN"/>
    <property type="match status" value="1"/>
</dbReference>
<dbReference type="InterPro" id="IPR000504">
    <property type="entry name" value="RRM_dom"/>
</dbReference>
<keyword evidence="6 8" id="KW-0694">RNA-binding</keyword>
<dbReference type="InterPro" id="IPR001876">
    <property type="entry name" value="Znf_RanBP2"/>
</dbReference>
<feature type="domain" description="G-patch" evidence="13">
    <location>
        <begin position="809"/>
        <end position="855"/>
    </location>
</feature>